<organism evidence="2 3">
    <name type="scientific">Candidatus Harrisonbacteria bacterium CG10_big_fil_rev_8_21_14_0_10_49_15</name>
    <dbReference type="NCBI Taxonomy" id="1974587"/>
    <lineage>
        <taxon>Bacteria</taxon>
        <taxon>Candidatus Harrisoniibacteriota</taxon>
    </lineage>
</organism>
<dbReference type="PANTHER" id="PTHR35788">
    <property type="entry name" value="EXPORTED PROTEIN-RELATED"/>
    <property type="match status" value="1"/>
</dbReference>
<sequence length="610" mass="66928">MRKFSKTKIGAFAGGLILFLVLVGAGVAVFEYQYVGRFYPGVQLAGENISGKTYSEVADKVRQVVERLEKDGIVLVVETAGSSHVVSVPQTSVGLTSDTVVDYYSVGDWEATLAKAYQRGRSGSLLEHVRQQAWLIIRGQSFEFPFIIRQGALSSLIERELDRVLSKPQPAHFVVRDGTVEVAREQLGERVSVSEVIGLIDSLLRSLTKNTIPLVTEQVPVGATSDELRPLTGFVADAILPLVVRFNYNGYWAAAYGGTLASWLTVSDTPEKTLEFRKESVELFLHNRFGVYIENPMSSSRFAFVGGKLEEIVAGQAGEAIAVDKVIAELNDVLRSRLADHEAPLIGADLSDTVRITVGTTRQEPVVTKDTVDRYDIRELVATARTSFGGSTADRKHNIALAAAKLNGVLIAPGEEFSTVNGIGYITEDQGYKKEYVIKGNESVKELGGGLCQLATTLFRTALNAGVQITERQNHSYVVGYYGPGLDATIYGPHPDLRFMNDTGHYLLLQGRVEGDELVFELYGQKDGRVASISEPKIFNRIPPPPPKYIPSTELALGEEKCTEQARYGMEAEATYTVKYQDGSTREQIFKSKYRPWQKVCLVGVGQAGY</sequence>
<dbReference type="InterPro" id="IPR052913">
    <property type="entry name" value="Glycopeptide_resist_protein"/>
</dbReference>
<dbReference type="InterPro" id="IPR022029">
    <property type="entry name" value="YoaR-like_PG-bd"/>
</dbReference>
<accession>A0A2H0ULP5</accession>
<dbReference type="EMBL" id="PFBD01000008">
    <property type="protein sequence ID" value="PIR87334.1"/>
    <property type="molecule type" value="Genomic_DNA"/>
</dbReference>
<protein>
    <recommendedName>
        <fullName evidence="1">YoaR-like putative peptidoglycan binding domain-containing protein</fullName>
    </recommendedName>
</protein>
<evidence type="ECO:0000313" key="2">
    <source>
        <dbReference type="EMBL" id="PIR87334.1"/>
    </source>
</evidence>
<comment type="caution">
    <text evidence="2">The sequence shown here is derived from an EMBL/GenBank/DDBJ whole genome shotgun (WGS) entry which is preliminary data.</text>
</comment>
<dbReference type="AlphaFoldDB" id="A0A2H0ULP5"/>
<proteinExistence type="predicted"/>
<dbReference type="Proteomes" id="UP000229526">
    <property type="component" value="Unassembled WGS sequence"/>
</dbReference>
<evidence type="ECO:0000259" key="1">
    <source>
        <dbReference type="Pfam" id="PF12229"/>
    </source>
</evidence>
<dbReference type="Pfam" id="PF12229">
    <property type="entry name" value="PG_binding_4"/>
    <property type="match status" value="1"/>
</dbReference>
<name>A0A2H0ULP5_9BACT</name>
<reference evidence="3" key="1">
    <citation type="submission" date="2017-09" db="EMBL/GenBank/DDBJ databases">
        <title>Depth-based differentiation of microbial function through sediment-hosted aquifers and enrichment of novel symbionts in the deep terrestrial subsurface.</title>
        <authorList>
            <person name="Probst A.J."/>
            <person name="Ladd B."/>
            <person name="Jarett J.K."/>
            <person name="Geller-Mcgrath D.E."/>
            <person name="Sieber C.M.K."/>
            <person name="Emerson J.B."/>
            <person name="Anantharaman K."/>
            <person name="Thomas B.C."/>
            <person name="Malmstrom R."/>
            <person name="Stieglmeier M."/>
            <person name="Klingl A."/>
            <person name="Woyke T."/>
            <person name="Ryan C.M."/>
            <person name="Banfield J.F."/>
        </authorList>
    </citation>
    <scope>NUCLEOTIDE SEQUENCE [LARGE SCALE GENOMIC DNA]</scope>
</reference>
<dbReference type="Pfam" id="PF04294">
    <property type="entry name" value="VanW"/>
    <property type="match status" value="1"/>
</dbReference>
<evidence type="ECO:0000313" key="3">
    <source>
        <dbReference type="Proteomes" id="UP000229526"/>
    </source>
</evidence>
<feature type="domain" description="YoaR-like putative peptidoglycan binding" evidence="1">
    <location>
        <begin position="108"/>
        <end position="211"/>
    </location>
</feature>
<gene>
    <name evidence="2" type="ORF">COU11_01130</name>
</gene>
<dbReference type="InterPro" id="IPR007391">
    <property type="entry name" value="Vancomycin_resist_VanW"/>
</dbReference>
<dbReference type="PANTHER" id="PTHR35788:SF1">
    <property type="entry name" value="EXPORTED PROTEIN"/>
    <property type="match status" value="1"/>
</dbReference>